<accession>A0A1A8ZA98</accession>
<evidence type="ECO:0000256" key="4">
    <source>
        <dbReference type="ARBA" id="ARBA00022842"/>
    </source>
</evidence>
<keyword evidence="6" id="KW-1185">Reference proteome</keyword>
<dbReference type="OrthoDB" id="3669651at2"/>
<keyword evidence="2" id="KW-0479">Metal-binding</keyword>
<evidence type="ECO:0000256" key="3">
    <source>
        <dbReference type="ARBA" id="ARBA00022801"/>
    </source>
</evidence>
<dbReference type="GO" id="GO:0046872">
    <property type="term" value="F:metal ion binding"/>
    <property type="evidence" value="ECO:0007669"/>
    <property type="project" value="UniProtKB-KW"/>
</dbReference>
<name>A0A1A8ZA98_9ACTN</name>
<dbReference type="Pfam" id="PF00702">
    <property type="entry name" value="Hydrolase"/>
    <property type="match status" value="1"/>
</dbReference>
<dbReference type="AlphaFoldDB" id="A0A1A8ZA98"/>
<dbReference type="Gene3D" id="1.20.120.1600">
    <property type="match status" value="1"/>
</dbReference>
<dbReference type="GO" id="GO:0044281">
    <property type="term" value="P:small molecule metabolic process"/>
    <property type="evidence" value="ECO:0007669"/>
    <property type="project" value="UniProtKB-ARBA"/>
</dbReference>
<keyword evidence="4" id="KW-0460">Magnesium</keyword>
<evidence type="ECO:0000256" key="2">
    <source>
        <dbReference type="ARBA" id="ARBA00022723"/>
    </source>
</evidence>
<dbReference type="RefSeq" id="WP_091192023.1">
    <property type="nucleotide sequence ID" value="NZ_LT594324.1"/>
</dbReference>
<dbReference type="InterPro" id="IPR006439">
    <property type="entry name" value="HAD-SF_hydro_IA"/>
</dbReference>
<keyword evidence="3 5" id="KW-0378">Hydrolase</keyword>
<gene>
    <name evidence="5" type="ORF">GA0070621_1062</name>
</gene>
<dbReference type="SFLD" id="SFLDS00003">
    <property type="entry name" value="Haloacid_Dehalogenase"/>
    <property type="match status" value="1"/>
</dbReference>
<organism evidence="5 6">
    <name type="scientific">Micromonospora narathiwatensis</name>
    <dbReference type="NCBI Taxonomy" id="299146"/>
    <lineage>
        <taxon>Bacteria</taxon>
        <taxon>Bacillati</taxon>
        <taxon>Actinomycetota</taxon>
        <taxon>Actinomycetes</taxon>
        <taxon>Micromonosporales</taxon>
        <taxon>Micromonosporaceae</taxon>
        <taxon>Micromonospora</taxon>
    </lineage>
</organism>
<dbReference type="EMBL" id="LT594324">
    <property type="protein sequence ID" value="SBT40793.1"/>
    <property type="molecule type" value="Genomic_DNA"/>
</dbReference>
<dbReference type="GO" id="GO:0016791">
    <property type="term" value="F:phosphatase activity"/>
    <property type="evidence" value="ECO:0007669"/>
    <property type="project" value="TreeGrafter"/>
</dbReference>
<dbReference type="Proteomes" id="UP000198765">
    <property type="component" value="Chromosome I"/>
</dbReference>
<reference evidence="5 6" key="1">
    <citation type="submission" date="2016-06" db="EMBL/GenBank/DDBJ databases">
        <authorList>
            <person name="Kjaerup R.B."/>
            <person name="Dalgaard T.S."/>
            <person name="Juul-Madsen H.R."/>
        </authorList>
    </citation>
    <scope>NUCLEOTIDE SEQUENCE [LARGE SCALE GENOMIC DNA]</scope>
    <source>
        <strain evidence="5 6">DSM 45248</strain>
    </source>
</reference>
<proteinExistence type="predicted"/>
<dbReference type="NCBIfam" id="TIGR01549">
    <property type="entry name" value="HAD-SF-IA-v1"/>
    <property type="match status" value="1"/>
</dbReference>
<dbReference type="SFLD" id="SFLDG01129">
    <property type="entry name" value="C1.5:_HAD__Beta-PGM__Phosphata"/>
    <property type="match status" value="1"/>
</dbReference>
<dbReference type="InterPro" id="IPR051400">
    <property type="entry name" value="HAD-like_hydrolase"/>
</dbReference>
<comment type="cofactor">
    <cofactor evidence="1">
        <name>Mg(2+)</name>
        <dbReference type="ChEBI" id="CHEBI:18420"/>
    </cofactor>
</comment>
<evidence type="ECO:0000313" key="5">
    <source>
        <dbReference type="EMBL" id="SBT40793.1"/>
    </source>
</evidence>
<evidence type="ECO:0000313" key="6">
    <source>
        <dbReference type="Proteomes" id="UP000198765"/>
    </source>
</evidence>
<sequence length="257" mass="27298">MTNPPDLSGWTISLDLWGTLIVHGDRAAVTDWRVAEFTRVLDAFGHARPGAQIRHAVTAADRTALHRQRHDGVQPTVGELLAGVLDPLAVQATAELLSVLEVVHTHASLRGCPRPIDGAQGALRALVRTGARLVLTSNTLSTSPQVHQQLLDDLELSPFFADMLFSGELGVAKPRPEVFATVAERAHSTPEKVVHVGDDWLTDVRGALDAGCRAVHYQPTGRPARPGVLAITALDQLVDALSAACLPTGALSSSGPR</sequence>
<dbReference type="PATRIC" id="fig|299146.4.peg.1098"/>
<evidence type="ECO:0000256" key="1">
    <source>
        <dbReference type="ARBA" id="ARBA00001946"/>
    </source>
</evidence>
<dbReference type="SUPFAM" id="SSF56784">
    <property type="entry name" value="HAD-like"/>
    <property type="match status" value="1"/>
</dbReference>
<dbReference type="PANTHER" id="PTHR46470">
    <property type="entry name" value="N-ACYLNEURAMINATE-9-PHOSPHATASE"/>
    <property type="match status" value="1"/>
</dbReference>
<dbReference type="InterPro" id="IPR023214">
    <property type="entry name" value="HAD_sf"/>
</dbReference>
<dbReference type="Gene3D" id="3.40.50.1000">
    <property type="entry name" value="HAD superfamily/HAD-like"/>
    <property type="match status" value="1"/>
</dbReference>
<dbReference type="PANTHER" id="PTHR46470:SF2">
    <property type="entry name" value="GLYCERALDEHYDE 3-PHOSPHATE PHOSPHATASE"/>
    <property type="match status" value="1"/>
</dbReference>
<dbReference type="InterPro" id="IPR036412">
    <property type="entry name" value="HAD-like_sf"/>
</dbReference>
<protein>
    <submittedName>
        <fullName evidence="5">Putative hydrolase of the HAD superfamily</fullName>
    </submittedName>
</protein>